<evidence type="ECO:0000259" key="7">
    <source>
        <dbReference type="Pfam" id="PF26065"/>
    </source>
</evidence>
<accession>A0A182Y6G9</accession>
<dbReference type="OMA" id="IMIDSAF"/>
<evidence type="ECO:0000259" key="5">
    <source>
        <dbReference type="Pfam" id="PF17207"/>
    </source>
</evidence>
<dbReference type="PANTHER" id="PTHR11630:SF47">
    <property type="entry name" value="DNA HELICASE MCM8"/>
    <property type="match status" value="1"/>
</dbReference>
<reference evidence="9" key="1">
    <citation type="journal article" date="2014" name="Genome Biol.">
        <title>Genome analysis of a major urban malaria vector mosquito, Anopheles stephensi.</title>
        <authorList>
            <person name="Jiang X."/>
            <person name="Peery A."/>
            <person name="Hall A.B."/>
            <person name="Sharma A."/>
            <person name="Chen X.G."/>
            <person name="Waterhouse R.M."/>
            <person name="Komissarov A."/>
            <person name="Riehle M.M."/>
            <person name="Shouche Y."/>
            <person name="Sharakhova M.V."/>
            <person name="Lawson D."/>
            <person name="Pakpour N."/>
            <person name="Arensburger P."/>
            <person name="Davidson V.L."/>
            <person name="Eiglmeier K."/>
            <person name="Emrich S."/>
            <person name="George P."/>
            <person name="Kennedy R.C."/>
            <person name="Mane S.P."/>
            <person name="Maslen G."/>
            <person name="Oringanje C."/>
            <person name="Qi Y."/>
            <person name="Settlage R."/>
            <person name="Tojo M."/>
            <person name="Tubio J.M."/>
            <person name="Unger M.F."/>
            <person name="Wang B."/>
            <person name="Vernick K.D."/>
            <person name="Ribeiro J.M."/>
            <person name="James A.A."/>
            <person name="Michel K."/>
            <person name="Riehle M.A."/>
            <person name="Luckhart S."/>
            <person name="Sharakhov I.V."/>
            <person name="Tu Z."/>
        </authorList>
    </citation>
    <scope>NUCLEOTIDE SEQUENCE [LARGE SCALE GENOMIC DNA]</scope>
    <source>
        <strain evidence="9">Indian</strain>
    </source>
</reference>
<dbReference type="GO" id="GO:0005524">
    <property type="term" value="F:ATP binding"/>
    <property type="evidence" value="ECO:0007669"/>
    <property type="project" value="UniProtKB-KW"/>
</dbReference>
<dbReference type="GO" id="GO:0017116">
    <property type="term" value="F:single-stranded DNA helicase activity"/>
    <property type="evidence" value="ECO:0007669"/>
    <property type="project" value="TreeGrafter"/>
</dbReference>
<dbReference type="VEuPathDB" id="VectorBase:ASTE000504"/>
<dbReference type="AlphaFoldDB" id="A0A182Y6G9"/>
<keyword evidence="1" id="KW-0547">Nucleotide-binding</keyword>
<dbReference type="Gene3D" id="3.40.50.300">
    <property type="entry name" value="P-loop containing nucleotide triphosphate hydrolases"/>
    <property type="match status" value="1"/>
</dbReference>
<keyword evidence="9" id="KW-1185">Reference proteome</keyword>
<proteinExistence type="predicted"/>
<dbReference type="Pfam" id="PF00493">
    <property type="entry name" value="MCM"/>
    <property type="match status" value="1"/>
</dbReference>
<feature type="domain" description="MCM C-terminal AAA(+) ATPase" evidence="4">
    <location>
        <begin position="420"/>
        <end position="474"/>
    </location>
</feature>
<dbReference type="InterPro" id="IPR033762">
    <property type="entry name" value="MCM_OB"/>
</dbReference>
<dbReference type="EnsemblMetazoa" id="ASTEI04055-RA">
    <property type="protein sequence ID" value="ASTEI04055-PA"/>
    <property type="gene ID" value="ASTEI04055"/>
</dbReference>
<protein>
    <submittedName>
        <fullName evidence="8">Uncharacterized protein</fullName>
    </submittedName>
</protein>
<dbReference type="InterPro" id="IPR041562">
    <property type="entry name" value="MCM_lid"/>
</dbReference>
<dbReference type="Gene3D" id="2.40.50.140">
    <property type="entry name" value="Nucleic acid-binding proteins"/>
    <property type="match status" value="1"/>
</dbReference>
<dbReference type="Pfam" id="PF17207">
    <property type="entry name" value="MCM_OB"/>
    <property type="match status" value="1"/>
</dbReference>
<dbReference type="SMART" id="SM00350">
    <property type="entry name" value="MCM"/>
    <property type="match status" value="1"/>
</dbReference>
<dbReference type="STRING" id="30069.A0A182Y6G9"/>
<dbReference type="InterPro" id="IPR027417">
    <property type="entry name" value="P-loop_NTPase"/>
</dbReference>
<dbReference type="PANTHER" id="PTHR11630">
    <property type="entry name" value="DNA REPLICATION LICENSING FACTOR MCM FAMILY MEMBER"/>
    <property type="match status" value="1"/>
</dbReference>
<keyword evidence="3" id="KW-0238">DNA-binding</keyword>
<feature type="domain" description="MCM8 N-terminal" evidence="7">
    <location>
        <begin position="39"/>
        <end position="110"/>
    </location>
</feature>
<dbReference type="Gene3D" id="2.20.28.10">
    <property type="match status" value="1"/>
</dbReference>
<reference evidence="8" key="2">
    <citation type="submission" date="2020-05" db="UniProtKB">
        <authorList>
            <consortium name="EnsemblMetazoa"/>
        </authorList>
    </citation>
    <scope>IDENTIFICATION</scope>
    <source>
        <strain evidence="8">Indian</strain>
    </source>
</reference>
<dbReference type="SUPFAM" id="SSF50249">
    <property type="entry name" value="Nucleic acid-binding proteins"/>
    <property type="match status" value="1"/>
</dbReference>
<dbReference type="GO" id="GO:0005634">
    <property type="term" value="C:nucleus"/>
    <property type="evidence" value="ECO:0007669"/>
    <property type="project" value="TreeGrafter"/>
</dbReference>
<sequence length="683" mass="76749">MFGEFQTIANISEPHPLDHIGWQLYFPSKDMRSSRTTTQHIRCLEKHYKEFHRDYPLSEVKHCRSFEFKLQLARNDLYLRDAWPTFEHDLQEYPDYTIACIGLAMYRSVAALCSSTTEIPKIYPQLHYFGPARPIRSIDTNCTGKLITTRGTITSVSQQYVNTTWSTYKCKNCKHTRVISQSHEVGRRTCSNCHAKGELVHRSASALNRKEIHRNITVREMALSSNHNNTLDVKVPDGIATSLVPGADVTVTGILNVDVSNMSLHAVCIRPTRSEPSADRGVGATFNATDLRAIREIHSEPLPLKLLLHSICPNLKGMVTIKAGLLLALFSTSSDTHVLLTGSESDNMRQLLERCLSASPKGAWMNNSSQKLDSWVAASLSGFDLCCAERIDILESVDSLEKIMIDSAFSTNGCTARENVKVPARITLLATALPDQGLLDTGKPFLDNFTMSRAFMERFALVFRMEDTIDPEDDLVCFNGVRLHPEKPSPAKCSVEIPLVRQLKLHPGDHLDPLPIELMRKYIDYARHHCSPEFTEDSTKLLEGFFSQMCSIPQWLNIWNGMKMKQIQNMVRARARIDLSAEVTSLHVMDTIRIVSRSWYDKYDTDDRDPMVRLPAKKGPMKASTVRDVAVGVVIGEATTGDTGTSPTCQRKAGRFRTAIVLGGKLTWIGQYSTNRVDFHKLS</sequence>
<dbReference type="VEuPathDB" id="VectorBase:ASTEI04055"/>
<evidence type="ECO:0000313" key="9">
    <source>
        <dbReference type="Proteomes" id="UP000076408"/>
    </source>
</evidence>
<dbReference type="InterPro" id="IPR012340">
    <property type="entry name" value="NA-bd_OB-fold"/>
</dbReference>
<organism evidence="8 9">
    <name type="scientific">Anopheles stephensi</name>
    <name type="common">Indo-Pakistan malaria mosquito</name>
    <dbReference type="NCBI Taxonomy" id="30069"/>
    <lineage>
        <taxon>Eukaryota</taxon>
        <taxon>Metazoa</taxon>
        <taxon>Ecdysozoa</taxon>
        <taxon>Arthropoda</taxon>
        <taxon>Hexapoda</taxon>
        <taxon>Insecta</taxon>
        <taxon>Pterygota</taxon>
        <taxon>Neoptera</taxon>
        <taxon>Endopterygota</taxon>
        <taxon>Diptera</taxon>
        <taxon>Nematocera</taxon>
        <taxon>Culicoidea</taxon>
        <taxon>Culicidae</taxon>
        <taxon>Anophelinae</taxon>
        <taxon>Anopheles</taxon>
    </lineage>
</organism>
<evidence type="ECO:0000256" key="2">
    <source>
        <dbReference type="ARBA" id="ARBA00022840"/>
    </source>
</evidence>
<dbReference type="Pfam" id="PF26065">
    <property type="entry name" value="MCM8_N"/>
    <property type="match status" value="1"/>
</dbReference>
<name>A0A182Y6G9_ANOST</name>
<dbReference type="Proteomes" id="UP000076408">
    <property type="component" value="Unassembled WGS sequence"/>
</dbReference>
<evidence type="ECO:0000256" key="3">
    <source>
        <dbReference type="ARBA" id="ARBA00023125"/>
    </source>
</evidence>
<feature type="domain" description="MCM AAA-lid" evidence="6">
    <location>
        <begin position="517"/>
        <end position="598"/>
    </location>
</feature>
<evidence type="ECO:0000259" key="4">
    <source>
        <dbReference type="Pfam" id="PF00493"/>
    </source>
</evidence>
<evidence type="ECO:0000313" key="8">
    <source>
        <dbReference type="EnsemblMetazoa" id="ASTEI04055-PA"/>
    </source>
</evidence>
<dbReference type="GO" id="GO:0042555">
    <property type="term" value="C:MCM complex"/>
    <property type="evidence" value="ECO:0007669"/>
    <property type="project" value="TreeGrafter"/>
</dbReference>
<evidence type="ECO:0000256" key="1">
    <source>
        <dbReference type="ARBA" id="ARBA00022741"/>
    </source>
</evidence>
<dbReference type="Pfam" id="PF17855">
    <property type="entry name" value="MCM_lid"/>
    <property type="match status" value="1"/>
</dbReference>
<keyword evidence="2" id="KW-0067">ATP-binding</keyword>
<feature type="domain" description="MCM OB" evidence="5">
    <location>
        <begin position="135"/>
        <end position="256"/>
    </location>
</feature>
<dbReference type="InterPro" id="IPR058767">
    <property type="entry name" value="MCM8_N"/>
</dbReference>
<dbReference type="InterPro" id="IPR031327">
    <property type="entry name" value="MCM"/>
</dbReference>
<dbReference type="InterPro" id="IPR001208">
    <property type="entry name" value="MCM_dom"/>
</dbReference>
<dbReference type="VEuPathDB" id="VectorBase:ASTEI20_037798"/>
<dbReference type="GO" id="GO:0003697">
    <property type="term" value="F:single-stranded DNA binding"/>
    <property type="evidence" value="ECO:0007669"/>
    <property type="project" value="TreeGrafter"/>
</dbReference>
<evidence type="ECO:0000259" key="6">
    <source>
        <dbReference type="Pfam" id="PF17855"/>
    </source>
</evidence>